<dbReference type="Pfam" id="PF21694">
    <property type="entry name" value="DNA_pol3_delta_C"/>
    <property type="match status" value="1"/>
</dbReference>
<keyword evidence="3 11" id="KW-0808">Transferase</keyword>
<gene>
    <name evidence="11" type="primary">holA</name>
    <name evidence="11" type="ORF">EQM06_07185</name>
</gene>
<dbReference type="InterPro" id="IPR027417">
    <property type="entry name" value="P-loop_NTPase"/>
</dbReference>
<dbReference type="GO" id="GO:0009360">
    <property type="term" value="C:DNA polymerase III complex"/>
    <property type="evidence" value="ECO:0007669"/>
    <property type="project" value="InterPro"/>
</dbReference>
<evidence type="ECO:0000256" key="3">
    <source>
        <dbReference type="ARBA" id="ARBA00022679"/>
    </source>
</evidence>
<organism evidence="11 12">
    <name type="scientific">Aminipila luticellarii</name>
    <dbReference type="NCBI Taxonomy" id="2507160"/>
    <lineage>
        <taxon>Bacteria</taxon>
        <taxon>Bacillati</taxon>
        <taxon>Bacillota</taxon>
        <taxon>Clostridia</taxon>
        <taxon>Peptostreptococcales</taxon>
        <taxon>Anaerovoracaceae</taxon>
        <taxon>Aminipila</taxon>
    </lineage>
</organism>
<evidence type="ECO:0000256" key="1">
    <source>
        <dbReference type="ARBA" id="ARBA00012417"/>
    </source>
</evidence>
<dbReference type="PANTHER" id="PTHR34388">
    <property type="entry name" value="DNA POLYMERASE III SUBUNIT DELTA"/>
    <property type="match status" value="1"/>
</dbReference>
<dbReference type="InterPro" id="IPR048466">
    <property type="entry name" value="DNA_pol3_delta-like_C"/>
</dbReference>
<dbReference type="OrthoDB" id="2078883at2"/>
<sequence length="368" mass="41662">MIPFTNKNQIDSGSSKMAYPYKQTEKEHAFQTIAKDLKSDQVGPVAALFGREQYLVHWSCEQIVDQYINPACKELDLSVLEDEKITLDDIKEACETFTMMSEKRVVIVRDFALLEGSKMKGFTEGGENDLAEYVKHLPEGCLLIFTANGADKRKKLFKAIHERGQIYDFTALSERALKSFVEKRFRSAGKTIKPSIVSQFVQNSGYFHKEADYTLYNLENDIRKIIAYSEGSEILLSDVAATVSGNLETSVFAMLDAISIGRKDEAYLLLHSLLGAGENLYMILSLIASQFETILEVKEMLEEGKNQKQMQGILKIHEFRIKKAMSFAGKYSVGRLKKILTKVYEIDRNIKTGILEQNLALELFIAQI</sequence>
<keyword evidence="5" id="KW-0235">DNA replication</keyword>
<dbReference type="Gene3D" id="1.10.8.60">
    <property type="match status" value="1"/>
</dbReference>
<keyword evidence="4 11" id="KW-0548">Nucleotidyltransferase</keyword>
<evidence type="ECO:0000256" key="2">
    <source>
        <dbReference type="ARBA" id="ARBA00017703"/>
    </source>
</evidence>
<evidence type="ECO:0000313" key="11">
    <source>
        <dbReference type="EMBL" id="QAT43035.1"/>
    </source>
</evidence>
<dbReference type="NCBIfam" id="TIGR01128">
    <property type="entry name" value="holA"/>
    <property type="match status" value="1"/>
</dbReference>
<dbReference type="GO" id="GO:0006261">
    <property type="term" value="P:DNA-templated DNA replication"/>
    <property type="evidence" value="ECO:0007669"/>
    <property type="project" value="TreeGrafter"/>
</dbReference>
<dbReference type="InterPro" id="IPR005790">
    <property type="entry name" value="DNA_polIII_delta"/>
</dbReference>
<dbReference type="GO" id="GO:0003887">
    <property type="term" value="F:DNA-directed DNA polymerase activity"/>
    <property type="evidence" value="ECO:0007669"/>
    <property type="project" value="UniProtKB-KW"/>
</dbReference>
<keyword evidence="6" id="KW-0239">DNA-directed DNA polymerase</keyword>
<protein>
    <recommendedName>
        <fullName evidence="2">DNA polymerase III subunit delta</fullName>
        <ecNumber evidence="1">2.7.7.7</ecNumber>
    </recommendedName>
</protein>
<evidence type="ECO:0000256" key="7">
    <source>
        <dbReference type="ARBA" id="ARBA00034754"/>
    </source>
</evidence>
<keyword evidence="12" id="KW-1185">Reference proteome</keyword>
<dbReference type="InterPro" id="IPR010372">
    <property type="entry name" value="DNA_pol3_delta_N"/>
</dbReference>
<proteinExistence type="inferred from homology"/>
<comment type="catalytic activity">
    <reaction evidence="8">
        <text>DNA(n) + a 2'-deoxyribonucleoside 5'-triphosphate = DNA(n+1) + diphosphate</text>
        <dbReference type="Rhea" id="RHEA:22508"/>
        <dbReference type="Rhea" id="RHEA-COMP:17339"/>
        <dbReference type="Rhea" id="RHEA-COMP:17340"/>
        <dbReference type="ChEBI" id="CHEBI:33019"/>
        <dbReference type="ChEBI" id="CHEBI:61560"/>
        <dbReference type="ChEBI" id="CHEBI:173112"/>
        <dbReference type="EC" id="2.7.7.7"/>
    </reaction>
</comment>
<evidence type="ECO:0000256" key="8">
    <source>
        <dbReference type="ARBA" id="ARBA00049244"/>
    </source>
</evidence>
<evidence type="ECO:0000313" key="12">
    <source>
        <dbReference type="Proteomes" id="UP000287601"/>
    </source>
</evidence>
<dbReference type="InterPro" id="IPR008921">
    <property type="entry name" value="DNA_pol3_clamp-load_cplx_C"/>
</dbReference>
<feature type="domain" description="DNA polymerase III delta N-terminal" evidence="9">
    <location>
        <begin position="48"/>
        <end position="163"/>
    </location>
</feature>
<evidence type="ECO:0000256" key="6">
    <source>
        <dbReference type="ARBA" id="ARBA00022932"/>
    </source>
</evidence>
<dbReference type="EC" id="2.7.7.7" evidence="1"/>
<dbReference type="Proteomes" id="UP000287601">
    <property type="component" value="Chromosome"/>
</dbReference>
<dbReference type="Gene3D" id="1.20.272.10">
    <property type="match status" value="1"/>
</dbReference>
<dbReference type="PANTHER" id="PTHR34388:SF1">
    <property type="entry name" value="DNA POLYMERASE III SUBUNIT DELTA"/>
    <property type="match status" value="1"/>
</dbReference>
<name>A0A410PVT2_9FIRM</name>
<evidence type="ECO:0000256" key="5">
    <source>
        <dbReference type="ARBA" id="ARBA00022705"/>
    </source>
</evidence>
<evidence type="ECO:0000259" key="10">
    <source>
        <dbReference type="Pfam" id="PF21694"/>
    </source>
</evidence>
<dbReference type="KEGG" id="amij:EQM06_07185"/>
<dbReference type="Gene3D" id="3.40.50.300">
    <property type="entry name" value="P-loop containing nucleotide triphosphate hydrolases"/>
    <property type="match status" value="1"/>
</dbReference>
<dbReference type="SUPFAM" id="SSF52540">
    <property type="entry name" value="P-loop containing nucleoside triphosphate hydrolases"/>
    <property type="match status" value="1"/>
</dbReference>
<feature type="domain" description="DNA polymerase III delta subunit-like C-terminal" evidence="10">
    <location>
        <begin position="248"/>
        <end position="367"/>
    </location>
</feature>
<dbReference type="AlphaFoldDB" id="A0A410PVT2"/>
<dbReference type="SUPFAM" id="SSF48019">
    <property type="entry name" value="post-AAA+ oligomerization domain-like"/>
    <property type="match status" value="1"/>
</dbReference>
<evidence type="ECO:0000256" key="4">
    <source>
        <dbReference type="ARBA" id="ARBA00022695"/>
    </source>
</evidence>
<dbReference type="Pfam" id="PF06144">
    <property type="entry name" value="DNA_pol3_delta"/>
    <property type="match status" value="1"/>
</dbReference>
<accession>A0A410PVT2</accession>
<dbReference type="GO" id="GO:0003677">
    <property type="term" value="F:DNA binding"/>
    <property type="evidence" value="ECO:0007669"/>
    <property type="project" value="InterPro"/>
</dbReference>
<reference evidence="11 12" key="1">
    <citation type="submission" date="2019-01" db="EMBL/GenBank/DDBJ databases">
        <title>Draft genomes of a novel of Aminipila strains.</title>
        <authorList>
            <person name="Ma S."/>
        </authorList>
    </citation>
    <scope>NUCLEOTIDE SEQUENCE [LARGE SCALE GENOMIC DNA]</scope>
    <source>
        <strain evidence="12">JN-39</strain>
    </source>
</reference>
<dbReference type="EMBL" id="CP035281">
    <property type="protein sequence ID" value="QAT43035.1"/>
    <property type="molecule type" value="Genomic_DNA"/>
</dbReference>
<evidence type="ECO:0000259" key="9">
    <source>
        <dbReference type="Pfam" id="PF06144"/>
    </source>
</evidence>
<comment type="similarity">
    <text evidence="7">Belongs to the DNA polymerase HolA subunit family.</text>
</comment>